<evidence type="ECO:0000313" key="3">
    <source>
        <dbReference type="EMBL" id="SDK61064.1"/>
    </source>
</evidence>
<dbReference type="Gene3D" id="1.10.10.880">
    <property type="entry name" value="Anti sigma-E protein RseA, N-terminal domain"/>
    <property type="match status" value="1"/>
</dbReference>
<keyword evidence="1" id="KW-1133">Transmembrane helix</keyword>
<feature type="transmembrane region" description="Helical" evidence="1">
    <location>
        <begin position="91"/>
        <end position="110"/>
    </location>
</feature>
<dbReference type="AlphaFoldDB" id="A0A1G9DB95"/>
<feature type="domain" description="Anti sigma-E protein RseA N-terminal" evidence="2">
    <location>
        <begin position="2"/>
        <end position="75"/>
    </location>
</feature>
<protein>
    <submittedName>
        <fullName evidence="3">Sigma-E factor negative regulatory protein RseA</fullName>
    </submittedName>
</protein>
<dbReference type="InterPro" id="IPR036147">
    <property type="entry name" value="Anti-sigma_E_RseA_N_sf"/>
</dbReference>
<evidence type="ECO:0000313" key="4">
    <source>
        <dbReference type="Proteomes" id="UP000198629"/>
    </source>
</evidence>
<evidence type="ECO:0000259" key="2">
    <source>
        <dbReference type="Pfam" id="PF03872"/>
    </source>
</evidence>
<keyword evidence="4" id="KW-1185">Reference proteome</keyword>
<dbReference type="STRING" id="492660.SAMN05192566_1882"/>
<dbReference type="EMBL" id="FNFX01000003">
    <property type="protein sequence ID" value="SDK61064.1"/>
    <property type="molecule type" value="Genomic_DNA"/>
</dbReference>
<keyword evidence="1" id="KW-0812">Transmembrane</keyword>
<evidence type="ECO:0000256" key="1">
    <source>
        <dbReference type="SAM" id="Phobius"/>
    </source>
</evidence>
<proteinExistence type="predicted"/>
<dbReference type="InterPro" id="IPR005572">
    <property type="entry name" value="Anti-sigma_E_RseA_N"/>
</dbReference>
<dbReference type="PANTHER" id="PTHR38104:SF1">
    <property type="entry name" value="ANTI-SIGMA-E FACTOR RSEA"/>
    <property type="match status" value="1"/>
</dbReference>
<name>A0A1G9DB95_9PROT</name>
<dbReference type="Pfam" id="PF03872">
    <property type="entry name" value="RseA_N"/>
    <property type="match status" value="1"/>
</dbReference>
<gene>
    <name evidence="3" type="ORF">SAMN05192566_1882</name>
</gene>
<sequence length="157" mass="17541">MKQQLSALIDGEADVERCEHVFLAAKSTGEVAQAWRDYHVIRDVMRDECWTQSDFTRRVMARLEDEPVIFAPSVASFPQKVVSSSPRFSKYTWSIAASIAAAFFVGMFVLHQPVAVDTAAQIADNDSETDQYVVAHHNYAPNSATYYIQDVAFNAGE</sequence>
<organism evidence="3 4">
    <name type="scientific">Methylophilus rhizosphaerae</name>
    <dbReference type="NCBI Taxonomy" id="492660"/>
    <lineage>
        <taxon>Bacteria</taxon>
        <taxon>Pseudomonadati</taxon>
        <taxon>Pseudomonadota</taxon>
        <taxon>Betaproteobacteria</taxon>
        <taxon>Nitrosomonadales</taxon>
        <taxon>Methylophilaceae</taxon>
        <taxon>Methylophilus</taxon>
    </lineage>
</organism>
<dbReference type="InterPro" id="IPR052383">
    <property type="entry name" value="Anti-sigma-E_RseA-like"/>
</dbReference>
<dbReference type="GO" id="GO:0016989">
    <property type="term" value="F:sigma factor antagonist activity"/>
    <property type="evidence" value="ECO:0007669"/>
    <property type="project" value="InterPro"/>
</dbReference>
<dbReference type="RefSeq" id="WP_091471862.1">
    <property type="nucleotide sequence ID" value="NZ_FNFX01000003.1"/>
</dbReference>
<dbReference type="OrthoDB" id="8561243at2"/>
<dbReference type="CDD" id="cd16328">
    <property type="entry name" value="RseA_N"/>
    <property type="match status" value="1"/>
</dbReference>
<dbReference type="SUPFAM" id="SSF89069">
    <property type="entry name" value="N-terminal, cytoplasmic domain of anti-sigmaE factor RseA"/>
    <property type="match status" value="1"/>
</dbReference>
<dbReference type="Proteomes" id="UP000198629">
    <property type="component" value="Unassembled WGS sequence"/>
</dbReference>
<dbReference type="PANTHER" id="PTHR38104">
    <property type="match status" value="1"/>
</dbReference>
<accession>A0A1G9DB95</accession>
<reference evidence="4" key="1">
    <citation type="submission" date="2016-10" db="EMBL/GenBank/DDBJ databases">
        <authorList>
            <person name="Varghese N."/>
            <person name="Submissions S."/>
        </authorList>
    </citation>
    <scope>NUCLEOTIDE SEQUENCE [LARGE SCALE GENOMIC DNA]</scope>
    <source>
        <strain evidence="4">CBMB127</strain>
    </source>
</reference>
<keyword evidence="1" id="KW-0472">Membrane</keyword>